<dbReference type="Pfam" id="PF14479">
    <property type="entry name" value="HeLo"/>
    <property type="match status" value="1"/>
</dbReference>
<dbReference type="OrthoDB" id="20872at2759"/>
<evidence type="ECO:0000313" key="4">
    <source>
        <dbReference type="Proteomes" id="UP000325902"/>
    </source>
</evidence>
<sequence>MVGVSEVVTLLDTALACFEGVQIARSLDKDLNSHRIKLDIIQLRLSRWGEAAGLYPSSGSASDSSTTDLTKADGQSGATNDRKLLRITDEDKAKHILEDIAAEFVVAQKEAAKMQPQQPQEDGGDGMIDPAKDLDSPTRTLRANLRAVLKRRWVKLVDVTHSVQWAFYKKQQFDAFVTEISGHISSLESLFPAADEAERAAKERRLHELGAAECADIRKVYLKVLGAVTKEDECDPYLNAAVDEALKPRETAKGGTTINMRNDGYNYGQQIGQNLAPQEGFNIGTTNHYGNGTTNHYGGRN</sequence>
<comment type="caution">
    <text evidence="3">The sequence shown here is derived from an EMBL/GenBank/DDBJ whole genome shotgun (WGS) entry which is preliminary data.</text>
</comment>
<dbReference type="Gene3D" id="1.20.120.1020">
    <property type="entry name" value="Prion-inhibition and propagation, HeLo domain"/>
    <property type="match status" value="1"/>
</dbReference>
<dbReference type="Proteomes" id="UP000325902">
    <property type="component" value="Unassembled WGS sequence"/>
</dbReference>
<protein>
    <submittedName>
        <fullName evidence="3">Heterokaryon incompatibility protein S</fullName>
    </submittedName>
</protein>
<keyword evidence="4" id="KW-1185">Reference proteome</keyword>
<feature type="compositionally biased region" description="Low complexity" evidence="1">
    <location>
        <begin position="57"/>
        <end position="73"/>
    </location>
</feature>
<evidence type="ECO:0000259" key="2">
    <source>
        <dbReference type="Pfam" id="PF14479"/>
    </source>
</evidence>
<evidence type="ECO:0000313" key="3">
    <source>
        <dbReference type="EMBL" id="KAB2569789.1"/>
    </source>
</evidence>
<dbReference type="PANTHER" id="PTHR37542:SF3">
    <property type="entry name" value="PRION-INHIBITION AND PROPAGATION HELO DOMAIN-CONTAINING PROTEIN"/>
    <property type="match status" value="1"/>
</dbReference>
<evidence type="ECO:0000256" key="1">
    <source>
        <dbReference type="SAM" id="MobiDB-lite"/>
    </source>
</evidence>
<dbReference type="EMBL" id="VCHE01000168">
    <property type="protein sequence ID" value="KAB2569789.1"/>
    <property type="molecule type" value="Genomic_DNA"/>
</dbReference>
<dbReference type="PANTHER" id="PTHR37542">
    <property type="entry name" value="HELO DOMAIN-CONTAINING PROTEIN-RELATED"/>
    <property type="match status" value="1"/>
</dbReference>
<feature type="region of interest" description="Disordered" evidence="1">
    <location>
        <begin position="56"/>
        <end position="77"/>
    </location>
</feature>
<dbReference type="InterPro" id="IPR029498">
    <property type="entry name" value="HeLo_dom"/>
</dbReference>
<dbReference type="InterPro" id="IPR038305">
    <property type="entry name" value="HeLo_sf"/>
</dbReference>
<name>A0A5N5CWP8_9PEZI</name>
<proteinExistence type="predicted"/>
<reference evidence="3 4" key="1">
    <citation type="journal article" date="2019" name="Sci. Rep.">
        <title>A multi-omics analysis of the grapevine pathogen Lasiodiplodia theobromae reveals that temperature affects the expression of virulence- and pathogenicity-related genes.</title>
        <authorList>
            <person name="Felix C."/>
            <person name="Meneses R."/>
            <person name="Goncalves M.F.M."/>
            <person name="Tilleman L."/>
            <person name="Duarte A.S."/>
            <person name="Jorrin-Novo J.V."/>
            <person name="Van de Peer Y."/>
            <person name="Deforce D."/>
            <person name="Van Nieuwerburgh F."/>
            <person name="Esteves A.C."/>
            <person name="Alves A."/>
        </authorList>
    </citation>
    <scope>NUCLEOTIDE SEQUENCE [LARGE SCALE GENOMIC DNA]</scope>
    <source>
        <strain evidence="3 4">LA-SOL3</strain>
    </source>
</reference>
<dbReference type="AlphaFoldDB" id="A0A5N5CWP8"/>
<feature type="domain" description="Prion-inhibition and propagation HeLo" evidence="2">
    <location>
        <begin position="3"/>
        <end position="202"/>
    </location>
</feature>
<organism evidence="3 4">
    <name type="scientific">Lasiodiplodia theobromae</name>
    <dbReference type="NCBI Taxonomy" id="45133"/>
    <lineage>
        <taxon>Eukaryota</taxon>
        <taxon>Fungi</taxon>
        <taxon>Dikarya</taxon>
        <taxon>Ascomycota</taxon>
        <taxon>Pezizomycotina</taxon>
        <taxon>Dothideomycetes</taxon>
        <taxon>Dothideomycetes incertae sedis</taxon>
        <taxon>Botryosphaeriales</taxon>
        <taxon>Botryosphaeriaceae</taxon>
        <taxon>Lasiodiplodia</taxon>
    </lineage>
</organism>
<accession>A0A5N5CWP8</accession>
<gene>
    <name evidence="3" type="primary">het-S_0</name>
    <name evidence="3" type="ORF">DBV05_g11550</name>
</gene>
<feature type="region of interest" description="Disordered" evidence="1">
    <location>
        <begin position="115"/>
        <end position="135"/>
    </location>
</feature>